<comment type="caution">
    <text evidence="2">The sequence shown here is derived from an EMBL/GenBank/DDBJ whole genome shotgun (WGS) entry which is preliminary data.</text>
</comment>
<dbReference type="Proteomes" id="UP000244722">
    <property type="component" value="Unassembled WGS sequence"/>
</dbReference>
<evidence type="ECO:0000313" key="3">
    <source>
        <dbReference type="Proteomes" id="UP000244722"/>
    </source>
</evidence>
<sequence>MPGLYSISNTQPPMLCLVEPQPCNSRQEPQEIEADPFRDYGFVSSPQAPYSRGHLGHPPVVFPGYYLVAYERPQNLARNGDGSDFAGAGSGIEYRPPSTLPHPLEKDLGWQQEADAQPFYNLPGKKIWDPVGLSLYLQISRSDESDIASLEQSSPSILEGYCLSAAGSLPQTLHEASYGNQGLELYQPTPRSFPDGNWGTQQSSR</sequence>
<evidence type="ECO:0000256" key="1">
    <source>
        <dbReference type="SAM" id="MobiDB-lite"/>
    </source>
</evidence>
<accession>A0A2T6ZNZ2</accession>
<name>A0A2T6ZNZ2_TUBBO</name>
<evidence type="ECO:0000313" key="2">
    <source>
        <dbReference type="EMBL" id="PUU77202.1"/>
    </source>
</evidence>
<dbReference type="AlphaFoldDB" id="A0A2T6ZNZ2"/>
<reference evidence="2 3" key="1">
    <citation type="submission" date="2017-04" db="EMBL/GenBank/DDBJ databases">
        <title>Draft genome sequence of Tuber borchii Vittad., a whitish edible truffle.</title>
        <authorList>
            <consortium name="DOE Joint Genome Institute"/>
            <person name="Murat C."/>
            <person name="Kuo A."/>
            <person name="Barry K.W."/>
            <person name="Clum A."/>
            <person name="Dockter R.B."/>
            <person name="Fauchery L."/>
            <person name="Iotti M."/>
            <person name="Kohler A."/>
            <person name="Labutti K."/>
            <person name="Lindquist E.A."/>
            <person name="Lipzen A."/>
            <person name="Ohm R.A."/>
            <person name="Wang M."/>
            <person name="Grigoriev I.V."/>
            <person name="Zambonelli A."/>
            <person name="Martin F.M."/>
        </authorList>
    </citation>
    <scope>NUCLEOTIDE SEQUENCE [LARGE SCALE GENOMIC DNA]</scope>
    <source>
        <strain evidence="2 3">Tbo3840</strain>
    </source>
</reference>
<organism evidence="2 3">
    <name type="scientific">Tuber borchii</name>
    <name type="common">White truffle</name>
    <dbReference type="NCBI Taxonomy" id="42251"/>
    <lineage>
        <taxon>Eukaryota</taxon>
        <taxon>Fungi</taxon>
        <taxon>Dikarya</taxon>
        <taxon>Ascomycota</taxon>
        <taxon>Pezizomycotina</taxon>
        <taxon>Pezizomycetes</taxon>
        <taxon>Pezizales</taxon>
        <taxon>Tuberaceae</taxon>
        <taxon>Tuber</taxon>
    </lineage>
</organism>
<feature type="region of interest" description="Disordered" evidence="1">
    <location>
        <begin position="180"/>
        <end position="205"/>
    </location>
</feature>
<keyword evidence="3" id="KW-1185">Reference proteome</keyword>
<protein>
    <submittedName>
        <fullName evidence="2">Uncharacterized protein</fullName>
    </submittedName>
</protein>
<proteinExistence type="predicted"/>
<gene>
    <name evidence="2" type="ORF">B9Z19DRAFT_1128590</name>
</gene>
<dbReference type="EMBL" id="NESQ01000159">
    <property type="protein sequence ID" value="PUU77202.1"/>
    <property type="molecule type" value="Genomic_DNA"/>
</dbReference>